<dbReference type="SMART" id="SM00421">
    <property type="entry name" value="HTH_LUXR"/>
    <property type="match status" value="1"/>
</dbReference>
<dbReference type="PROSITE" id="PS00622">
    <property type="entry name" value="HTH_LUXR_1"/>
    <property type="match status" value="1"/>
</dbReference>
<sequence>MSRARLLEDVRAASQSGDIADGLKLIADYAGAANYLLARWDVYSEGNLEFAVSANWPFDLVRTLGSVLVRAQFKITEIERCTSAMLPTFIDCPKPISMPAHLSRQLCVVPFDVGPARMVLMLCFVDGMIFSQNRLHDIAQICAYHLASFQEDIFGVEVLQELTERELECLSWIAEGKTSDEISLIIGISRNTVNNYITSIMKKTSTKTRSEAIAHAVRNNLI</sequence>
<dbReference type="InterPro" id="IPR036388">
    <property type="entry name" value="WH-like_DNA-bd_sf"/>
</dbReference>
<dbReference type="Pfam" id="PF00196">
    <property type="entry name" value="GerE"/>
    <property type="match status" value="1"/>
</dbReference>
<keyword evidence="1" id="KW-0805">Transcription regulation</keyword>
<keyword evidence="6" id="KW-1185">Reference proteome</keyword>
<keyword evidence="2" id="KW-0238">DNA-binding</keyword>
<protein>
    <submittedName>
        <fullName evidence="5">Helix-turn-helix transcriptional regulator</fullName>
    </submittedName>
</protein>
<reference evidence="5" key="1">
    <citation type="submission" date="2022-11" db="EMBL/GenBank/DDBJ databases">
        <title>Draft genome sequence of Hoeflea poritis E7-10 and Hoeflea prorocentri PM5-8, separated from scleractinian coral Porites lutea and marine dinoflagellate.</title>
        <authorList>
            <person name="Zhang G."/>
            <person name="Wei Q."/>
            <person name="Cai L."/>
        </authorList>
    </citation>
    <scope>NUCLEOTIDE SEQUENCE</scope>
    <source>
        <strain evidence="5">PM5-8</strain>
    </source>
</reference>
<evidence type="ECO:0000256" key="2">
    <source>
        <dbReference type="ARBA" id="ARBA00023125"/>
    </source>
</evidence>
<dbReference type="PROSITE" id="PS50043">
    <property type="entry name" value="HTH_LUXR_2"/>
    <property type="match status" value="1"/>
</dbReference>
<evidence type="ECO:0000313" key="5">
    <source>
        <dbReference type="EMBL" id="MDA5400211.1"/>
    </source>
</evidence>
<keyword evidence="3" id="KW-0804">Transcription</keyword>
<dbReference type="NCBIfam" id="NF047402">
    <property type="entry name" value="TransRegVisN"/>
    <property type="match status" value="1"/>
</dbReference>
<name>A0A9X3ZJ00_9HYPH</name>
<evidence type="ECO:0000313" key="6">
    <source>
        <dbReference type="Proteomes" id="UP001151234"/>
    </source>
</evidence>
<dbReference type="SUPFAM" id="SSF46894">
    <property type="entry name" value="C-terminal effector domain of the bipartite response regulators"/>
    <property type="match status" value="1"/>
</dbReference>
<dbReference type="AlphaFoldDB" id="A0A9X3ZJ00"/>
<dbReference type="CDD" id="cd06170">
    <property type="entry name" value="LuxR_C_like"/>
    <property type="match status" value="1"/>
</dbReference>
<gene>
    <name evidence="5" type="ORF">OQ273_16650</name>
</gene>
<dbReference type="Proteomes" id="UP001151234">
    <property type="component" value="Unassembled WGS sequence"/>
</dbReference>
<evidence type="ECO:0000256" key="3">
    <source>
        <dbReference type="ARBA" id="ARBA00023163"/>
    </source>
</evidence>
<proteinExistence type="predicted"/>
<organism evidence="5 6">
    <name type="scientific">Hoeflea prorocentri</name>
    <dbReference type="NCBI Taxonomy" id="1922333"/>
    <lineage>
        <taxon>Bacteria</taxon>
        <taxon>Pseudomonadati</taxon>
        <taxon>Pseudomonadota</taxon>
        <taxon>Alphaproteobacteria</taxon>
        <taxon>Hyphomicrobiales</taxon>
        <taxon>Rhizobiaceae</taxon>
        <taxon>Hoeflea</taxon>
    </lineage>
</organism>
<evidence type="ECO:0000256" key="1">
    <source>
        <dbReference type="ARBA" id="ARBA00023015"/>
    </source>
</evidence>
<feature type="domain" description="HTH luxR-type" evidence="4">
    <location>
        <begin position="155"/>
        <end position="220"/>
    </location>
</feature>
<dbReference type="PANTHER" id="PTHR44688">
    <property type="entry name" value="DNA-BINDING TRANSCRIPTIONAL ACTIVATOR DEVR_DOSR"/>
    <property type="match status" value="1"/>
</dbReference>
<dbReference type="GO" id="GO:0003677">
    <property type="term" value="F:DNA binding"/>
    <property type="evidence" value="ECO:0007669"/>
    <property type="project" value="UniProtKB-KW"/>
</dbReference>
<evidence type="ECO:0000259" key="4">
    <source>
        <dbReference type="PROSITE" id="PS50043"/>
    </source>
</evidence>
<accession>A0A9X3ZJ00</accession>
<dbReference type="PRINTS" id="PR00038">
    <property type="entry name" value="HTHLUXR"/>
</dbReference>
<dbReference type="PANTHER" id="PTHR44688:SF16">
    <property type="entry name" value="DNA-BINDING TRANSCRIPTIONAL ACTIVATOR DEVR_DOSR"/>
    <property type="match status" value="1"/>
</dbReference>
<comment type="caution">
    <text evidence="5">The sequence shown here is derived from an EMBL/GenBank/DDBJ whole genome shotgun (WGS) entry which is preliminary data.</text>
</comment>
<dbReference type="InterPro" id="IPR016032">
    <property type="entry name" value="Sig_transdc_resp-reg_C-effctor"/>
</dbReference>
<dbReference type="GO" id="GO:0006355">
    <property type="term" value="P:regulation of DNA-templated transcription"/>
    <property type="evidence" value="ECO:0007669"/>
    <property type="project" value="InterPro"/>
</dbReference>
<dbReference type="Gene3D" id="1.10.10.10">
    <property type="entry name" value="Winged helix-like DNA-binding domain superfamily/Winged helix DNA-binding domain"/>
    <property type="match status" value="1"/>
</dbReference>
<dbReference type="InterPro" id="IPR000792">
    <property type="entry name" value="Tscrpt_reg_LuxR_C"/>
</dbReference>
<dbReference type="EMBL" id="JAPJZI010000001">
    <property type="protein sequence ID" value="MDA5400211.1"/>
    <property type="molecule type" value="Genomic_DNA"/>
</dbReference>